<dbReference type="Proteomes" id="UP000254467">
    <property type="component" value="Unassembled WGS sequence"/>
</dbReference>
<organism evidence="2 3">
    <name type="scientific">Corynebacterium pilosum</name>
    <dbReference type="NCBI Taxonomy" id="35756"/>
    <lineage>
        <taxon>Bacteria</taxon>
        <taxon>Bacillati</taxon>
        <taxon>Actinomycetota</taxon>
        <taxon>Actinomycetes</taxon>
        <taxon>Mycobacteriales</taxon>
        <taxon>Corynebacteriaceae</taxon>
        <taxon>Corynebacterium</taxon>
    </lineage>
</organism>
<keyword evidence="1" id="KW-1133">Transmembrane helix</keyword>
<keyword evidence="3" id="KW-1185">Reference proteome</keyword>
<accession>A0A376CNS6</accession>
<gene>
    <name evidence="2" type="ORF">NCTC11862_01727</name>
</gene>
<sequence>MLRARLGDMASTRTQSIKTVAIIVILVVALVGGVYAFMQWQNSRPAAAPHEVTVTATVGETEVETTPYMVCEPGVECPENEVPTVQVSPDDTVRIEVPKDIYDHDWQLLTIYDDPGANDQQLHGPNDTNTVDIPVSASPVGDSTEHPQLVVVEVSSIMIGHDDAGVETPYMTTWSFSFE</sequence>
<evidence type="ECO:0000313" key="3">
    <source>
        <dbReference type="Proteomes" id="UP000254467"/>
    </source>
</evidence>
<dbReference type="AlphaFoldDB" id="A0A376CNS6"/>
<dbReference type="EMBL" id="UFXQ01000001">
    <property type="protein sequence ID" value="STC69922.1"/>
    <property type="molecule type" value="Genomic_DNA"/>
</dbReference>
<name>A0A376CNS6_9CORY</name>
<dbReference type="Pfam" id="PF10969">
    <property type="entry name" value="DUF2771"/>
    <property type="match status" value="1"/>
</dbReference>
<keyword evidence="1" id="KW-0812">Transmembrane</keyword>
<evidence type="ECO:0000313" key="2">
    <source>
        <dbReference type="EMBL" id="STC69922.1"/>
    </source>
</evidence>
<dbReference type="InterPro" id="IPR024495">
    <property type="entry name" value="DUF2771"/>
</dbReference>
<protein>
    <submittedName>
        <fullName evidence="2">Putative secreted protein</fullName>
    </submittedName>
</protein>
<proteinExistence type="predicted"/>
<reference evidence="2 3" key="1">
    <citation type="submission" date="2018-06" db="EMBL/GenBank/DDBJ databases">
        <authorList>
            <consortium name="Pathogen Informatics"/>
            <person name="Doyle S."/>
        </authorList>
    </citation>
    <scope>NUCLEOTIDE SEQUENCE [LARGE SCALE GENOMIC DNA]</scope>
    <source>
        <strain evidence="2 3">NCTC11862</strain>
    </source>
</reference>
<evidence type="ECO:0000256" key="1">
    <source>
        <dbReference type="SAM" id="Phobius"/>
    </source>
</evidence>
<keyword evidence="1" id="KW-0472">Membrane</keyword>
<dbReference type="STRING" id="35756.GCA_001044155_00454"/>
<feature type="transmembrane region" description="Helical" evidence="1">
    <location>
        <begin position="20"/>
        <end position="38"/>
    </location>
</feature>